<dbReference type="AlphaFoldDB" id="A0A330LEM1"/>
<protein>
    <submittedName>
        <fullName evidence="1">Uncharacterized protein</fullName>
    </submittedName>
</protein>
<proteinExistence type="predicted"/>
<dbReference type="Proteomes" id="UP000248168">
    <property type="component" value="Unassembled WGS sequence"/>
</dbReference>
<organism evidence="1 2">
    <name type="scientific">Nitrospira lenta</name>
    <dbReference type="NCBI Taxonomy" id="1436998"/>
    <lineage>
        <taxon>Bacteria</taxon>
        <taxon>Pseudomonadati</taxon>
        <taxon>Nitrospirota</taxon>
        <taxon>Nitrospiria</taxon>
        <taxon>Nitrospirales</taxon>
        <taxon>Nitrospiraceae</taxon>
        <taxon>Nitrospira</taxon>
    </lineage>
</organism>
<dbReference type="InParanoid" id="A0A330LEM1"/>
<evidence type="ECO:0000313" key="2">
    <source>
        <dbReference type="Proteomes" id="UP000248168"/>
    </source>
</evidence>
<accession>A0A330LEM1</accession>
<sequence length="104" mass="11632">MFPFDHFVIDLDRNHLRIDLLECEQIEDAAALDVLGFPIDLDLHGFSQVGLEIKEFQDVNKESPPLSRQRGPGTLLDFHLAPHTLCDPLGGVVDVETKFYVSGS</sequence>
<evidence type="ECO:0000313" key="1">
    <source>
        <dbReference type="EMBL" id="SPP65430.1"/>
    </source>
</evidence>
<name>A0A330LEM1_9BACT</name>
<gene>
    <name evidence="1" type="ORF">NITLEN_30344</name>
</gene>
<dbReference type="EMBL" id="OUNR01000016">
    <property type="protein sequence ID" value="SPP65430.1"/>
    <property type="molecule type" value="Genomic_DNA"/>
</dbReference>
<reference evidence="2" key="1">
    <citation type="submission" date="2018-04" db="EMBL/GenBank/DDBJ databases">
        <authorList>
            <person name="Lucker S."/>
            <person name="Sakoula D."/>
        </authorList>
    </citation>
    <scope>NUCLEOTIDE SEQUENCE [LARGE SCALE GENOMIC DNA]</scope>
</reference>
<keyword evidence="2" id="KW-1185">Reference proteome</keyword>